<keyword evidence="1" id="KW-0472">Membrane</keyword>
<keyword evidence="1" id="KW-1133">Transmembrane helix</keyword>
<keyword evidence="1" id="KW-0812">Transmembrane</keyword>
<sequence length="200" mass="21406">MKNLSSYRRIGPRRYADSWTDSLRRPAGEGGAAIVEFVFVGVLLLVPLLYLVLALSEIQRNAFAVTQAAREAGRAYVTADDPSTAPARAGYAVRLALADQNLTGEVELRWGPVGAGCDGPLLPVAPDADSWPVADAGEGLTFDSTVSPVSNAPPLTPGSSYEFCVRRTHRLPGVPTLLDAGRNTVEARYVVRVDDLRGDR</sequence>
<protein>
    <recommendedName>
        <fullName evidence="4">Pilus assembly protein</fullName>
    </recommendedName>
</protein>
<name>A0ABP6TDH7_9ACTN</name>
<feature type="transmembrane region" description="Helical" evidence="1">
    <location>
        <begin position="33"/>
        <end position="53"/>
    </location>
</feature>
<evidence type="ECO:0008006" key="4">
    <source>
        <dbReference type="Google" id="ProtNLM"/>
    </source>
</evidence>
<evidence type="ECO:0000256" key="1">
    <source>
        <dbReference type="SAM" id="Phobius"/>
    </source>
</evidence>
<dbReference type="Proteomes" id="UP001501676">
    <property type="component" value="Unassembled WGS sequence"/>
</dbReference>
<reference evidence="3" key="1">
    <citation type="journal article" date="2019" name="Int. J. Syst. Evol. Microbiol.">
        <title>The Global Catalogue of Microorganisms (GCM) 10K type strain sequencing project: providing services to taxonomists for standard genome sequencing and annotation.</title>
        <authorList>
            <consortium name="The Broad Institute Genomics Platform"/>
            <consortium name="The Broad Institute Genome Sequencing Center for Infectious Disease"/>
            <person name="Wu L."/>
            <person name="Ma J."/>
        </authorList>
    </citation>
    <scope>NUCLEOTIDE SEQUENCE [LARGE SCALE GENOMIC DNA]</scope>
    <source>
        <strain evidence="3">JCM 9458</strain>
    </source>
</reference>
<gene>
    <name evidence="2" type="ORF">GCM10020369_84200</name>
</gene>
<dbReference type="RefSeq" id="WP_345733972.1">
    <property type="nucleotide sequence ID" value="NZ_BAAAYN010000115.1"/>
</dbReference>
<evidence type="ECO:0000313" key="2">
    <source>
        <dbReference type="EMBL" id="GAA3399122.1"/>
    </source>
</evidence>
<dbReference type="EMBL" id="BAAAYN010000115">
    <property type="protein sequence ID" value="GAA3399122.1"/>
    <property type="molecule type" value="Genomic_DNA"/>
</dbReference>
<comment type="caution">
    <text evidence="2">The sequence shown here is derived from an EMBL/GenBank/DDBJ whole genome shotgun (WGS) entry which is preliminary data.</text>
</comment>
<keyword evidence="3" id="KW-1185">Reference proteome</keyword>
<accession>A0ABP6TDH7</accession>
<organism evidence="2 3">
    <name type="scientific">Cryptosporangium minutisporangium</name>
    <dbReference type="NCBI Taxonomy" id="113569"/>
    <lineage>
        <taxon>Bacteria</taxon>
        <taxon>Bacillati</taxon>
        <taxon>Actinomycetota</taxon>
        <taxon>Actinomycetes</taxon>
        <taxon>Cryptosporangiales</taxon>
        <taxon>Cryptosporangiaceae</taxon>
        <taxon>Cryptosporangium</taxon>
    </lineage>
</organism>
<proteinExistence type="predicted"/>
<evidence type="ECO:0000313" key="3">
    <source>
        <dbReference type="Proteomes" id="UP001501676"/>
    </source>
</evidence>